<keyword evidence="3" id="KW-1185">Reference proteome</keyword>
<evidence type="ECO:0000313" key="3">
    <source>
        <dbReference type="Proteomes" id="UP001149400"/>
    </source>
</evidence>
<dbReference type="Proteomes" id="UP001149400">
    <property type="component" value="Unassembled WGS sequence"/>
</dbReference>
<dbReference type="EMBL" id="JAJUBC010000006">
    <property type="protein sequence ID" value="MDD1792919.1"/>
    <property type="molecule type" value="Genomic_DNA"/>
</dbReference>
<sequence>MVSIQGLPQPIQRPASAGRKKSQKAQAGAEVTQPTVVAKAVSQGIRNPELAQDAHQQIHYDLPDGRSRHALLSYMEVKNQARREEIMAMFGVDVFV</sequence>
<organism evidence="2 3">
    <name type="scientific">Enterovibrio gelatinilyticus</name>
    <dbReference type="NCBI Taxonomy" id="2899819"/>
    <lineage>
        <taxon>Bacteria</taxon>
        <taxon>Pseudomonadati</taxon>
        <taxon>Pseudomonadota</taxon>
        <taxon>Gammaproteobacteria</taxon>
        <taxon>Vibrionales</taxon>
        <taxon>Vibrionaceae</taxon>
        <taxon>Enterovibrio</taxon>
    </lineage>
</organism>
<accession>A0ABT5QY17</accession>
<proteinExistence type="predicted"/>
<gene>
    <name evidence="2" type="ORF">LRP50_07250</name>
</gene>
<dbReference type="RefSeq" id="WP_274163790.1">
    <property type="nucleotide sequence ID" value="NZ_JAJUBC010000006.1"/>
</dbReference>
<comment type="caution">
    <text evidence="2">The sequence shown here is derived from an EMBL/GenBank/DDBJ whole genome shotgun (WGS) entry which is preliminary data.</text>
</comment>
<name>A0ABT5QY17_9GAMM</name>
<feature type="region of interest" description="Disordered" evidence="1">
    <location>
        <begin position="1"/>
        <end position="32"/>
    </location>
</feature>
<evidence type="ECO:0000313" key="2">
    <source>
        <dbReference type="EMBL" id="MDD1792919.1"/>
    </source>
</evidence>
<protein>
    <submittedName>
        <fullName evidence="2">Chromosome segregation ATPase</fullName>
    </submittedName>
</protein>
<reference evidence="2" key="1">
    <citation type="submission" date="2021-12" db="EMBL/GenBank/DDBJ databases">
        <title>Enterovibrio ZSDZ35 sp. nov. and Enterovibrio ZSDZ42 sp. nov., isolated from coastal seawater in Qingdao.</title>
        <authorList>
            <person name="Zhang P."/>
        </authorList>
    </citation>
    <scope>NUCLEOTIDE SEQUENCE</scope>
    <source>
        <strain evidence="2">ZSDZ42</strain>
    </source>
</reference>
<evidence type="ECO:0000256" key="1">
    <source>
        <dbReference type="SAM" id="MobiDB-lite"/>
    </source>
</evidence>